<dbReference type="InterPro" id="IPR001296">
    <property type="entry name" value="Glyco_trans_1"/>
</dbReference>
<evidence type="ECO:0000259" key="3">
    <source>
        <dbReference type="Pfam" id="PF13439"/>
    </source>
</evidence>
<name>A0A838YPS9_9GAMM</name>
<dbReference type="InterPro" id="IPR028098">
    <property type="entry name" value="Glyco_trans_4-like_N"/>
</dbReference>
<protein>
    <submittedName>
        <fullName evidence="4">Glycosyltransferase family 4 protein</fullName>
    </submittedName>
</protein>
<evidence type="ECO:0000256" key="1">
    <source>
        <dbReference type="ARBA" id="ARBA00022679"/>
    </source>
</evidence>
<accession>A0A838YPS9</accession>
<dbReference type="PANTHER" id="PTHR46401">
    <property type="entry name" value="GLYCOSYLTRANSFERASE WBBK-RELATED"/>
    <property type="match status" value="1"/>
</dbReference>
<dbReference type="GO" id="GO:0009103">
    <property type="term" value="P:lipopolysaccharide biosynthetic process"/>
    <property type="evidence" value="ECO:0007669"/>
    <property type="project" value="TreeGrafter"/>
</dbReference>
<dbReference type="EMBL" id="JACETM010000029">
    <property type="protein sequence ID" value="MBA4724196.1"/>
    <property type="molecule type" value="Genomic_DNA"/>
</dbReference>
<dbReference type="AlphaFoldDB" id="A0A838YPS9"/>
<sequence>MQTPHETKSLKIALLSYRSAPYGGGQGIFIKDISLVLESLGHKVDVISGEPYPLLEGDVNLIKLPGMNLFETFLFKDRLRKFFKNPKTFVNIFEFLSTLAGGFPEMYSFGKRANEFLKKNSDYDVVIDNQSLSYGMLEIQKRFPFIEIIHHPITKDLKHDLETSNKFLYRLSRKRWYSFLKMQKKVAPKLRSIITPSKNSKEDIADDFSCSKKNITVINNGLDTNIFKPYKDIKRKKFRLITTASADVPLKGLDYTLAAVAKLKKEFNIELLVIGKQKEGGHTSRLIKKLNLERKVEFKTNLTQDDIAKEYAKSSIAVVSSLYEGFGYPVIEAMSCSIPLIAVKTSSIPELVGDFAHLIDPRDSVLLANKIKEVLENYDKNLILAENGRNHIEKQFNWEKISKQYQDVIYENIRRQREC</sequence>
<dbReference type="Gene3D" id="3.40.50.2000">
    <property type="entry name" value="Glycogen Phosphorylase B"/>
    <property type="match status" value="2"/>
</dbReference>
<keyword evidence="1 4" id="KW-0808">Transferase</keyword>
<dbReference type="GO" id="GO:0016757">
    <property type="term" value="F:glycosyltransferase activity"/>
    <property type="evidence" value="ECO:0007669"/>
    <property type="project" value="InterPro"/>
</dbReference>
<proteinExistence type="predicted"/>
<evidence type="ECO:0000313" key="5">
    <source>
        <dbReference type="Proteomes" id="UP000585327"/>
    </source>
</evidence>
<feature type="domain" description="Glycosyltransferase subfamily 4-like N-terminal" evidence="3">
    <location>
        <begin position="24"/>
        <end position="225"/>
    </location>
</feature>
<comment type="caution">
    <text evidence="4">The sequence shown here is derived from an EMBL/GenBank/DDBJ whole genome shotgun (WGS) entry which is preliminary data.</text>
</comment>
<dbReference type="Proteomes" id="UP000585327">
    <property type="component" value="Unassembled WGS sequence"/>
</dbReference>
<dbReference type="PANTHER" id="PTHR46401:SF2">
    <property type="entry name" value="GLYCOSYLTRANSFERASE WBBK-RELATED"/>
    <property type="match status" value="1"/>
</dbReference>
<feature type="domain" description="Glycosyl transferase family 1" evidence="2">
    <location>
        <begin position="234"/>
        <end position="390"/>
    </location>
</feature>
<evidence type="ECO:0000259" key="2">
    <source>
        <dbReference type="Pfam" id="PF00534"/>
    </source>
</evidence>
<dbReference type="Pfam" id="PF13439">
    <property type="entry name" value="Glyco_transf_4"/>
    <property type="match status" value="1"/>
</dbReference>
<reference evidence="4 5" key="1">
    <citation type="submission" date="2020-06" db="EMBL/GenBank/DDBJ databases">
        <title>Dysbiosis in marine aquaculture revealed through microbiome analysis: reverse ecology for environmental sustainability.</title>
        <authorList>
            <person name="Haro-Moreno J.M."/>
            <person name="Coutinho F.H."/>
            <person name="Zaragoza-Solas A."/>
            <person name="Picazo A."/>
            <person name="Almagro-Moreno S."/>
            <person name="Lopez-Perez M."/>
        </authorList>
    </citation>
    <scope>NUCLEOTIDE SEQUENCE [LARGE SCALE GENOMIC DNA]</scope>
    <source>
        <strain evidence="4">MCMED-G42</strain>
    </source>
</reference>
<organism evidence="4 5">
    <name type="scientific">SAR86 cluster bacterium</name>
    <dbReference type="NCBI Taxonomy" id="2030880"/>
    <lineage>
        <taxon>Bacteria</taxon>
        <taxon>Pseudomonadati</taxon>
        <taxon>Pseudomonadota</taxon>
        <taxon>Gammaproteobacteria</taxon>
        <taxon>SAR86 cluster</taxon>
    </lineage>
</organism>
<dbReference type="CDD" id="cd03801">
    <property type="entry name" value="GT4_PimA-like"/>
    <property type="match status" value="1"/>
</dbReference>
<dbReference type="SUPFAM" id="SSF53756">
    <property type="entry name" value="UDP-Glycosyltransferase/glycogen phosphorylase"/>
    <property type="match status" value="1"/>
</dbReference>
<dbReference type="Pfam" id="PF00534">
    <property type="entry name" value="Glycos_transf_1"/>
    <property type="match status" value="1"/>
</dbReference>
<evidence type="ECO:0000313" key="4">
    <source>
        <dbReference type="EMBL" id="MBA4724196.1"/>
    </source>
</evidence>
<gene>
    <name evidence="4" type="ORF">H2021_03150</name>
</gene>